<name>A0A3R7SYI9_PENVA</name>
<dbReference type="AlphaFoldDB" id="A0A3R7SYI9"/>
<feature type="compositionally biased region" description="Polar residues" evidence="1">
    <location>
        <begin position="139"/>
        <end position="150"/>
    </location>
</feature>
<evidence type="ECO:0000313" key="2">
    <source>
        <dbReference type="EMBL" id="ROT81488.1"/>
    </source>
</evidence>
<reference evidence="2 3" key="2">
    <citation type="submission" date="2019-01" db="EMBL/GenBank/DDBJ databases">
        <title>The decoding of complex shrimp genome reveals the adaptation for benthos swimmer, frequently molting mechanism and breeding impact on genome.</title>
        <authorList>
            <person name="Sun Y."/>
            <person name="Gao Y."/>
            <person name="Yu Y."/>
        </authorList>
    </citation>
    <scope>NUCLEOTIDE SEQUENCE [LARGE SCALE GENOMIC DNA]</scope>
    <source>
        <tissue evidence="2">Muscle</tissue>
    </source>
</reference>
<feature type="compositionally biased region" description="Low complexity" evidence="1">
    <location>
        <begin position="106"/>
        <end position="136"/>
    </location>
</feature>
<dbReference type="OrthoDB" id="1293114at2759"/>
<evidence type="ECO:0000256" key="1">
    <source>
        <dbReference type="SAM" id="MobiDB-lite"/>
    </source>
</evidence>
<dbReference type="Proteomes" id="UP000283509">
    <property type="component" value="Unassembled WGS sequence"/>
</dbReference>
<feature type="compositionally biased region" description="Pro residues" evidence="1">
    <location>
        <begin position="96"/>
        <end position="105"/>
    </location>
</feature>
<dbReference type="EMBL" id="QCYY01000966">
    <property type="protein sequence ID" value="ROT81488.1"/>
    <property type="molecule type" value="Genomic_DNA"/>
</dbReference>
<sequence length="246" mass="27754">METAKENRSDTIPVFFPSIAPHLRESAVLKMLHEEEPTGKVRGSQWPPADSAIGHKPSSFFTKVSRGQGGRPVEWPPRPSQEENKQVSSSESNDAPAPPVPPRPANYPQATMDPSQQQQMVSQQQQVQQQQQQQHRQQNENAPNMTTTYPSGFKLRERAPVEQAPARVVTSQPAFKMTQPIRKSGDSKWPPKGNMEPTQQEVREFIKPRKSNKDYSEFFAQNALPHNYAAYRPAQAPQHPVCSRRA</sequence>
<keyword evidence="3" id="KW-1185">Reference proteome</keyword>
<evidence type="ECO:0000313" key="3">
    <source>
        <dbReference type="Proteomes" id="UP000283509"/>
    </source>
</evidence>
<comment type="caution">
    <text evidence="2">The sequence shown here is derived from an EMBL/GenBank/DDBJ whole genome shotgun (WGS) entry which is preliminary data.</text>
</comment>
<feature type="region of interest" description="Disordered" evidence="1">
    <location>
        <begin position="34"/>
        <end position="200"/>
    </location>
</feature>
<organism evidence="2 3">
    <name type="scientific">Penaeus vannamei</name>
    <name type="common">Whiteleg shrimp</name>
    <name type="synonym">Litopenaeus vannamei</name>
    <dbReference type="NCBI Taxonomy" id="6689"/>
    <lineage>
        <taxon>Eukaryota</taxon>
        <taxon>Metazoa</taxon>
        <taxon>Ecdysozoa</taxon>
        <taxon>Arthropoda</taxon>
        <taxon>Crustacea</taxon>
        <taxon>Multicrustacea</taxon>
        <taxon>Malacostraca</taxon>
        <taxon>Eumalacostraca</taxon>
        <taxon>Eucarida</taxon>
        <taxon>Decapoda</taxon>
        <taxon>Dendrobranchiata</taxon>
        <taxon>Penaeoidea</taxon>
        <taxon>Penaeidae</taxon>
        <taxon>Penaeus</taxon>
    </lineage>
</organism>
<gene>
    <name evidence="2" type="ORF">C7M84_025357</name>
</gene>
<proteinExistence type="predicted"/>
<reference evidence="2 3" key="1">
    <citation type="submission" date="2018-04" db="EMBL/GenBank/DDBJ databases">
        <authorList>
            <person name="Zhang X."/>
            <person name="Yuan J."/>
            <person name="Li F."/>
            <person name="Xiang J."/>
        </authorList>
    </citation>
    <scope>NUCLEOTIDE SEQUENCE [LARGE SCALE GENOMIC DNA]</scope>
    <source>
        <tissue evidence="2">Muscle</tissue>
    </source>
</reference>
<accession>A0A3R7SYI9</accession>
<protein>
    <submittedName>
        <fullName evidence="2">Putative mediator of RNA polymerase II transcription subunit 26</fullName>
    </submittedName>
</protein>